<keyword evidence="1" id="KW-0378">Hydrolase</keyword>
<dbReference type="GO" id="GO:0006508">
    <property type="term" value="P:proteolysis"/>
    <property type="evidence" value="ECO:0007669"/>
    <property type="project" value="UniProtKB-KW"/>
</dbReference>
<accession>A0A2P4YI23</accession>
<comment type="caution">
    <text evidence="1">The sequence shown here is derived from an EMBL/GenBank/DDBJ whole genome shotgun (WGS) entry which is preliminary data.</text>
</comment>
<sequence>MLAHFSRHLHHHATVASRALSSVASSSPLKVLVIDGYSPEGRADLEAGGASTAGNLYIDLLNDYHAVAWTGCSLTIHDAEDARVTKQIDFAKML</sequence>
<name>A0A2P4YI23_9STRA</name>
<evidence type="ECO:0000313" key="1">
    <source>
        <dbReference type="EMBL" id="POM77423.1"/>
    </source>
</evidence>
<keyword evidence="1" id="KW-0645">Protease</keyword>
<keyword evidence="2" id="KW-1185">Reference proteome</keyword>
<dbReference type="GO" id="GO:0008233">
    <property type="term" value="F:peptidase activity"/>
    <property type="evidence" value="ECO:0007669"/>
    <property type="project" value="UniProtKB-KW"/>
</dbReference>
<dbReference type="EMBL" id="NCKW01002622">
    <property type="protein sequence ID" value="POM77423.1"/>
    <property type="molecule type" value="Genomic_DNA"/>
</dbReference>
<reference evidence="1 2" key="1">
    <citation type="journal article" date="2017" name="Genome Biol. Evol.">
        <title>Phytophthora megakarya and P. palmivora, closely related causal agents of cacao black pod rot, underwent increases in genome sizes and gene numbers by different mechanisms.</title>
        <authorList>
            <person name="Ali S.S."/>
            <person name="Shao J."/>
            <person name="Lary D.J."/>
            <person name="Kronmiller B."/>
            <person name="Shen D."/>
            <person name="Strem M.D."/>
            <person name="Amoako-Attah I."/>
            <person name="Akrofi A.Y."/>
            <person name="Begoude B.A."/>
            <person name="Ten Hoopen G.M."/>
            <person name="Coulibaly K."/>
            <person name="Kebe B.I."/>
            <person name="Melnick R.L."/>
            <person name="Guiltinan M.J."/>
            <person name="Tyler B.M."/>
            <person name="Meinhardt L.W."/>
            <person name="Bailey B.A."/>
        </authorList>
    </citation>
    <scope>NUCLEOTIDE SEQUENCE [LARGE SCALE GENOMIC DNA]</scope>
    <source>
        <strain evidence="2">sbr112.9</strain>
    </source>
</reference>
<gene>
    <name evidence="1" type="ORF">PHPALM_5195</name>
</gene>
<dbReference type="Proteomes" id="UP000237271">
    <property type="component" value="Unassembled WGS sequence"/>
</dbReference>
<organism evidence="1 2">
    <name type="scientific">Phytophthora palmivora</name>
    <dbReference type="NCBI Taxonomy" id="4796"/>
    <lineage>
        <taxon>Eukaryota</taxon>
        <taxon>Sar</taxon>
        <taxon>Stramenopiles</taxon>
        <taxon>Oomycota</taxon>
        <taxon>Peronosporomycetes</taxon>
        <taxon>Peronosporales</taxon>
        <taxon>Peronosporaceae</taxon>
        <taxon>Phytophthora</taxon>
    </lineage>
</organism>
<protein>
    <submittedName>
        <fullName evidence="1">Cysteine protease family C26</fullName>
    </submittedName>
</protein>
<proteinExistence type="predicted"/>
<dbReference type="AlphaFoldDB" id="A0A2P4YI23"/>
<evidence type="ECO:0000313" key="2">
    <source>
        <dbReference type="Proteomes" id="UP000237271"/>
    </source>
</evidence>